<dbReference type="CDD" id="cd03600">
    <property type="entry name" value="CLECT_thrombomodulin_like"/>
    <property type="match status" value="1"/>
</dbReference>
<dbReference type="FunFam" id="3.10.100.10:FF:000061">
    <property type="entry name" value="CD248 molecule"/>
    <property type="match status" value="1"/>
</dbReference>
<evidence type="ECO:0000256" key="13">
    <source>
        <dbReference type="ARBA" id="ARBA00023180"/>
    </source>
</evidence>
<evidence type="ECO:0000256" key="9">
    <source>
        <dbReference type="ARBA" id="ARBA00022989"/>
    </source>
</evidence>
<keyword evidence="2 14" id="KW-0245">EGF-like domain</keyword>
<evidence type="ECO:0000256" key="4">
    <source>
        <dbReference type="ARBA" id="ARBA00022583"/>
    </source>
</evidence>
<dbReference type="SUPFAM" id="SSF57184">
    <property type="entry name" value="Growth factor receptor domain"/>
    <property type="match status" value="2"/>
</dbReference>
<evidence type="ECO:0000256" key="6">
    <source>
        <dbReference type="ARBA" id="ARBA00022729"/>
    </source>
</evidence>
<evidence type="ECO:0000256" key="1">
    <source>
        <dbReference type="ARBA" id="ARBA00004479"/>
    </source>
</evidence>
<dbReference type="GO" id="GO:1990430">
    <property type="term" value="F:extracellular matrix protein binding"/>
    <property type="evidence" value="ECO:0007669"/>
    <property type="project" value="TreeGrafter"/>
</dbReference>
<dbReference type="PANTHER" id="PTHR14789">
    <property type="entry name" value="CHONDROLECTIN VARIANT CHODLFDELTAE"/>
    <property type="match status" value="1"/>
</dbReference>
<keyword evidence="6 17" id="KW-0732">Signal</keyword>
<keyword evidence="10 16" id="KW-0472">Membrane</keyword>
<dbReference type="PROSITE" id="PS01186">
    <property type="entry name" value="EGF_2"/>
    <property type="match status" value="2"/>
</dbReference>
<keyword evidence="8" id="KW-0677">Repeat</keyword>
<evidence type="ECO:0000259" key="18">
    <source>
        <dbReference type="PROSITE" id="PS50026"/>
    </source>
</evidence>
<feature type="signal peptide" evidence="17">
    <location>
        <begin position="1"/>
        <end position="24"/>
    </location>
</feature>
<organism evidence="20 21">
    <name type="scientific">Scleropages formosus</name>
    <name type="common">Asian bonytongue</name>
    <name type="synonym">Osteoglossum formosum</name>
    <dbReference type="NCBI Taxonomy" id="113540"/>
    <lineage>
        <taxon>Eukaryota</taxon>
        <taxon>Metazoa</taxon>
        <taxon>Chordata</taxon>
        <taxon>Craniata</taxon>
        <taxon>Vertebrata</taxon>
        <taxon>Euteleostomi</taxon>
        <taxon>Actinopterygii</taxon>
        <taxon>Neopterygii</taxon>
        <taxon>Teleostei</taxon>
        <taxon>Osteoglossocephala</taxon>
        <taxon>Osteoglossomorpha</taxon>
        <taxon>Osteoglossiformes</taxon>
        <taxon>Osteoglossidae</taxon>
        <taxon>Scleropages</taxon>
    </lineage>
</organism>
<name>A0A8C9S962_SCLFO</name>
<keyword evidence="7" id="KW-0430">Lectin</keyword>
<feature type="domain" description="EGF-like" evidence="18">
    <location>
        <begin position="331"/>
        <end position="368"/>
    </location>
</feature>
<evidence type="ECO:0000313" key="21">
    <source>
        <dbReference type="Proteomes" id="UP000694397"/>
    </source>
</evidence>
<dbReference type="GO" id="GO:0032496">
    <property type="term" value="P:response to lipopolysaccharide"/>
    <property type="evidence" value="ECO:0007669"/>
    <property type="project" value="Ensembl"/>
</dbReference>
<evidence type="ECO:0000256" key="11">
    <source>
        <dbReference type="ARBA" id="ARBA00023157"/>
    </source>
</evidence>
<evidence type="ECO:0000259" key="19">
    <source>
        <dbReference type="PROSITE" id="PS50041"/>
    </source>
</evidence>
<dbReference type="SMART" id="SM00034">
    <property type="entry name" value="CLECT"/>
    <property type="match status" value="1"/>
</dbReference>
<evidence type="ECO:0000256" key="14">
    <source>
        <dbReference type="PROSITE-ProRule" id="PRU00076"/>
    </source>
</evidence>
<evidence type="ECO:0000256" key="5">
    <source>
        <dbReference type="ARBA" id="ARBA00022692"/>
    </source>
</evidence>
<feature type="domain" description="EGF-like" evidence="18">
    <location>
        <begin position="369"/>
        <end position="408"/>
    </location>
</feature>
<keyword evidence="3" id="KW-0597">Phosphoprotein</keyword>
<dbReference type="Gene3D" id="2.10.25.10">
    <property type="entry name" value="Laminin"/>
    <property type="match status" value="5"/>
</dbReference>
<dbReference type="Ensembl" id="ENSSFOT00015033021.2">
    <property type="protein sequence ID" value="ENSSFOP00015032657.2"/>
    <property type="gene ID" value="ENSSFOG00015020876.2"/>
</dbReference>
<reference evidence="20" key="2">
    <citation type="submission" date="2025-08" db="UniProtKB">
        <authorList>
            <consortium name="Ensembl"/>
        </authorList>
    </citation>
    <scope>IDENTIFICATION</scope>
</reference>
<evidence type="ECO:0000256" key="17">
    <source>
        <dbReference type="SAM" id="SignalP"/>
    </source>
</evidence>
<dbReference type="PROSITE" id="PS50041">
    <property type="entry name" value="C_TYPE_LECTIN_2"/>
    <property type="match status" value="1"/>
</dbReference>
<keyword evidence="13" id="KW-0325">Glycoprotein</keyword>
<dbReference type="Pfam" id="PF07645">
    <property type="entry name" value="EGF_CA"/>
    <property type="match status" value="2"/>
</dbReference>
<dbReference type="GO" id="GO:0031012">
    <property type="term" value="C:extracellular matrix"/>
    <property type="evidence" value="ECO:0007669"/>
    <property type="project" value="TreeGrafter"/>
</dbReference>
<keyword evidence="4" id="KW-0254">Endocytosis</keyword>
<dbReference type="CDD" id="cd00054">
    <property type="entry name" value="EGF_CA"/>
    <property type="match status" value="3"/>
</dbReference>
<dbReference type="SMART" id="SM00179">
    <property type="entry name" value="EGF_CA"/>
    <property type="match status" value="5"/>
</dbReference>
<keyword evidence="11" id="KW-1015">Disulfide bond</keyword>
<dbReference type="GO" id="GO:0030246">
    <property type="term" value="F:carbohydrate binding"/>
    <property type="evidence" value="ECO:0007669"/>
    <property type="project" value="UniProtKB-KW"/>
</dbReference>
<dbReference type="InterPro" id="IPR016186">
    <property type="entry name" value="C-type_lectin-like/link_sf"/>
</dbReference>
<proteinExistence type="predicted"/>
<dbReference type="GO" id="GO:0009897">
    <property type="term" value="C:external side of plasma membrane"/>
    <property type="evidence" value="ECO:0007669"/>
    <property type="project" value="TreeGrafter"/>
</dbReference>
<feature type="transmembrane region" description="Helical" evidence="16">
    <location>
        <begin position="583"/>
        <end position="607"/>
    </location>
</feature>
<dbReference type="GO" id="GO:0006897">
    <property type="term" value="P:endocytosis"/>
    <property type="evidence" value="ECO:0007669"/>
    <property type="project" value="UniProtKB-KW"/>
</dbReference>
<keyword evidence="12" id="KW-0675">Receptor</keyword>
<evidence type="ECO:0000256" key="8">
    <source>
        <dbReference type="ARBA" id="ARBA00022737"/>
    </source>
</evidence>
<evidence type="ECO:0000256" key="16">
    <source>
        <dbReference type="SAM" id="Phobius"/>
    </source>
</evidence>
<evidence type="ECO:0000256" key="7">
    <source>
        <dbReference type="ARBA" id="ARBA00022734"/>
    </source>
</evidence>
<reference evidence="20" key="3">
    <citation type="submission" date="2025-09" db="UniProtKB">
        <authorList>
            <consortium name="Ensembl"/>
        </authorList>
    </citation>
    <scope>IDENTIFICATION</scope>
</reference>
<dbReference type="InterPro" id="IPR018097">
    <property type="entry name" value="EGF_Ca-bd_CS"/>
</dbReference>
<dbReference type="AlphaFoldDB" id="A0A8C9S962"/>
<evidence type="ECO:0000256" key="3">
    <source>
        <dbReference type="ARBA" id="ARBA00022553"/>
    </source>
</evidence>
<feature type="chain" id="PRO_5034362693" evidence="17">
    <location>
        <begin position="25"/>
        <end position="641"/>
    </location>
</feature>
<dbReference type="PROSITE" id="PS50026">
    <property type="entry name" value="EGF_3"/>
    <property type="match status" value="2"/>
</dbReference>
<sequence length="641" mass="71048">MGSAAVSCILLSVLSVYWTQWVWGQELRDGDALCNEEGCFVIYFQRKTFLESWKSCKEKGGNLATVKRPEDATMIEALFSGVEPHGSRAKVRVWIGLQRQPRQCSATRPLRGFTWITGDQDTKYTNWLREDSPNTCTAPRCVVMIHSTTKGDQWNNFKWLDGSCTLPVDGFLCRYSYKGMCQAIQSEGGGLPLYTTPFNLITTMLTHLPFGTVATVPCLDGTKGDQSVLCMLKEDGTVGWNKDAPLCSDAPRDWCKQESVGCEHYCMNLDTHYYCECWNGFQLAEDGKSCKPVDTCLGAPCEFECQPLSGGYICMCPEGYLLASNGQDCLDVDECLQSPCPQLCVNAPGTFECSCHQGYHPNVGGECVDVDECLENPCAHDCENMPGSYACHCHLGFSPLPEDPSRCQDTDECQIPGTCQQMCVNYEGGFECHCEENYELQEDHFSCRIVTENMDHLDVSPAYSGITNLPDLSWIPQIPEFTWIRLPGWLTESTPLNWLTEPPNLQQLPTDLRGFTDGPSESTKSKHGMTGGSGRAAEDVRSLPSTEQYPPLVLNTLFSSFTPVPDTAGQPDSGNKQRQDKSWLLVALLVPLSVFVVVMLALGIVYCTRCAVQPRNKSVTACYRWITNSKPDAASSTKSRV</sequence>
<feature type="domain" description="C-type lectin" evidence="19">
    <location>
        <begin position="35"/>
        <end position="164"/>
    </location>
</feature>
<dbReference type="GO" id="GO:0050840">
    <property type="term" value="F:extracellular matrix binding"/>
    <property type="evidence" value="ECO:0007669"/>
    <property type="project" value="TreeGrafter"/>
</dbReference>
<dbReference type="GO" id="GO:0005509">
    <property type="term" value="F:calcium ion binding"/>
    <property type="evidence" value="ECO:0007669"/>
    <property type="project" value="InterPro"/>
</dbReference>
<dbReference type="InterPro" id="IPR001304">
    <property type="entry name" value="C-type_lectin-like"/>
</dbReference>
<dbReference type="InterPro" id="IPR009030">
    <property type="entry name" value="Growth_fac_rcpt_cys_sf"/>
</dbReference>
<protein>
    <submittedName>
        <fullName evidence="20">CD93 molecule</fullName>
    </submittedName>
</protein>
<dbReference type="Proteomes" id="UP000694397">
    <property type="component" value="Chromosome 4"/>
</dbReference>
<evidence type="ECO:0000256" key="2">
    <source>
        <dbReference type="ARBA" id="ARBA00022536"/>
    </source>
</evidence>
<dbReference type="OrthoDB" id="10045365at2759"/>
<gene>
    <name evidence="20" type="primary">CD93</name>
    <name evidence="20" type="synonym">cd248</name>
</gene>
<evidence type="ECO:0000256" key="10">
    <source>
        <dbReference type="ARBA" id="ARBA00023136"/>
    </source>
</evidence>
<comment type="caution">
    <text evidence="14">Lacks conserved residue(s) required for the propagation of feature annotation.</text>
</comment>
<dbReference type="PROSITE" id="PS00010">
    <property type="entry name" value="ASX_HYDROXYL"/>
    <property type="match status" value="2"/>
</dbReference>
<reference evidence="20 21" key="1">
    <citation type="submission" date="2019-04" db="EMBL/GenBank/DDBJ databases">
        <authorList>
            <consortium name="Wellcome Sanger Institute Data Sharing"/>
        </authorList>
    </citation>
    <scope>NUCLEOTIDE SEQUENCE [LARGE SCALE GENOMIC DNA]</scope>
</reference>
<dbReference type="PROSITE" id="PS01187">
    <property type="entry name" value="EGF_CA"/>
    <property type="match status" value="2"/>
</dbReference>
<dbReference type="InterPro" id="IPR049883">
    <property type="entry name" value="NOTCH1_EGF-like"/>
</dbReference>
<dbReference type="PANTHER" id="PTHR14789:SF4">
    <property type="entry name" value="ENDOSIALIN"/>
    <property type="match status" value="1"/>
</dbReference>
<dbReference type="Pfam" id="PF12662">
    <property type="entry name" value="cEGF"/>
    <property type="match status" value="2"/>
</dbReference>
<evidence type="ECO:0000256" key="12">
    <source>
        <dbReference type="ARBA" id="ARBA00023170"/>
    </source>
</evidence>
<accession>A0A8C9S962</accession>
<dbReference type="GO" id="GO:0016477">
    <property type="term" value="P:cell migration"/>
    <property type="evidence" value="ECO:0007669"/>
    <property type="project" value="TreeGrafter"/>
</dbReference>
<dbReference type="GeneTree" id="ENSGT00940000156996"/>
<keyword evidence="5 16" id="KW-0812">Transmembrane</keyword>
<dbReference type="InterPro" id="IPR026823">
    <property type="entry name" value="cEGF"/>
</dbReference>
<dbReference type="InterPro" id="IPR001881">
    <property type="entry name" value="EGF-like_Ca-bd_dom"/>
</dbReference>
<dbReference type="SUPFAM" id="SSF56436">
    <property type="entry name" value="C-type lectin-like"/>
    <property type="match status" value="1"/>
</dbReference>
<dbReference type="SMART" id="SM00181">
    <property type="entry name" value="EGF"/>
    <property type="match status" value="5"/>
</dbReference>
<dbReference type="Gene3D" id="3.10.100.10">
    <property type="entry name" value="Mannose-Binding Protein A, subunit A"/>
    <property type="match status" value="1"/>
</dbReference>
<evidence type="ECO:0000256" key="15">
    <source>
        <dbReference type="SAM" id="MobiDB-lite"/>
    </source>
</evidence>
<keyword evidence="9 16" id="KW-1133">Transmembrane helix</keyword>
<evidence type="ECO:0000313" key="20">
    <source>
        <dbReference type="Ensembl" id="ENSSFOP00015032657.2"/>
    </source>
</evidence>
<keyword evidence="21" id="KW-1185">Reference proteome</keyword>
<dbReference type="GO" id="GO:0045088">
    <property type="term" value="P:regulation of innate immune response"/>
    <property type="evidence" value="ECO:0007669"/>
    <property type="project" value="Ensembl"/>
</dbReference>
<dbReference type="InterPro" id="IPR000742">
    <property type="entry name" value="EGF"/>
</dbReference>
<dbReference type="InterPro" id="IPR000152">
    <property type="entry name" value="EGF-type_Asp/Asn_hydroxyl_site"/>
</dbReference>
<feature type="region of interest" description="Disordered" evidence="15">
    <location>
        <begin position="512"/>
        <end position="544"/>
    </location>
</feature>
<dbReference type="FunFam" id="2.10.25.10:FF:000009">
    <property type="entry name" value="Low-density lipoprotein receptor isoform 1"/>
    <property type="match status" value="2"/>
</dbReference>
<dbReference type="InterPro" id="IPR051505">
    <property type="entry name" value="C-type_lectin_domain"/>
</dbReference>
<dbReference type="Pfam" id="PF00059">
    <property type="entry name" value="Lectin_C"/>
    <property type="match status" value="1"/>
</dbReference>
<dbReference type="InterPro" id="IPR016187">
    <property type="entry name" value="CTDL_fold"/>
</dbReference>
<dbReference type="FunFam" id="2.10.25.10:FF:000406">
    <property type="entry name" value="CD248 molecule"/>
    <property type="match status" value="1"/>
</dbReference>
<comment type="subcellular location">
    <subcellularLocation>
        <location evidence="1">Membrane</location>
        <topology evidence="1">Single-pass type I membrane protein</topology>
    </subcellularLocation>
</comment>